<evidence type="ECO:0000256" key="4">
    <source>
        <dbReference type="ARBA" id="ARBA00022703"/>
    </source>
</evidence>
<dbReference type="EMBL" id="CAJNOC010001173">
    <property type="protein sequence ID" value="CAF0841760.1"/>
    <property type="molecule type" value="Genomic_DNA"/>
</dbReference>
<gene>
    <name evidence="10" type="ORF">OXX778_LOCUS8494</name>
</gene>
<dbReference type="InterPro" id="IPR036322">
    <property type="entry name" value="WD40_repeat_dom_sf"/>
</dbReference>
<dbReference type="Pfam" id="PF00400">
    <property type="entry name" value="WD40"/>
    <property type="match status" value="1"/>
</dbReference>
<evidence type="ECO:0000256" key="7">
    <source>
        <dbReference type="ARBA" id="ARBA00039643"/>
    </source>
</evidence>
<keyword evidence="11" id="KW-1185">Reference proteome</keyword>
<accession>A0A813VJR9</accession>
<comment type="function">
    <text evidence="6">Key assembly factor specifically required for the stability of axonemal dynein heavy chains in cytoplasm.</text>
</comment>
<proteinExistence type="predicted"/>
<evidence type="ECO:0000256" key="3">
    <source>
        <dbReference type="ARBA" id="ARBA00022574"/>
    </source>
</evidence>
<dbReference type="SMART" id="SM00320">
    <property type="entry name" value="WD40"/>
    <property type="match status" value="5"/>
</dbReference>
<keyword evidence="3 9" id="KW-0853">WD repeat</keyword>
<keyword evidence="4" id="KW-0053">Apoptosis</keyword>
<keyword evidence="5" id="KW-0677">Repeat</keyword>
<comment type="caution">
    <text evidence="10">The sequence shown here is derived from an EMBL/GenBank/DDBJ whole genome shotgun (WGS) entry which is preliminary data.</text>
</comment>
<evidence type="ECO:0000256" key="9">
    <source>
        <dbReference type="PROSITE-ProRule" id="PRU00221"/>
    </source>
</evidence>
<dbReference type="FunFam" id="2.130.10.10:FF:000258">
    <property type="entry name" value="WD repeat-containing protein 92"/>
    <property type="match status" value="1"/>
</dbReference>
<dbReference type="InterPro" id="IPR015943">
    <property type="entry name" value="WD40/YVTN_repeat-like_dom_sf"/>
</dbReference>
<evidence type="ECO:0000256" key="8">
    <source>
        <dbReference type="ARBA" id="ARBA00041547"/>
    </source>
</evidence>
<dbReference type="PANTHER" id="PTHR10971">
    <property type="entry name" value="MRNA EXPORT FACTOR AND BUB3"/>
    <property type="match status" value="1"/>
</dbReference>
<evidence type="ECO:0000256" key="1">
    <source>
        <dbReference type="ARBA" id="ARBA00004496"/>
    </source>
</evidence>
<dbReference type="GO" id="GO:0006915">
    <property type="term" value="P:apoptotic process"/>
    <property type="evidence" value="ECO:0007669"/>
    <property type="project" value="UniProtKB-KW"/>
</dbReference>
<dbReference type="GO" id="GO:0005737">
    <property type="term" value="C:cytoplasm"/>
    <property type="evidence" value="ECO:0007669"/>
    <property type="project" value="UniProtKB-SubCell"/>
</dbReference>
<evidence type="ECO:0000256" key="6">
    <source>
        <dbReference type="ARBA" id="ARBA00037430"/>
    </source>
</evidence>
<keyword evidence="2" id="KW-0963">Cytoplasm</keyword>
<organism evidence="10 11">
    <name type="scientific">Brachionus calyciflorus</name>
    <dbReference type="NCBI Taxonomy" id="104777"/>
    <lineage>
        <taxon>Eukaryota</taxon>
        <taxon>Metazoa</taxon>
        <taxon>Spiralia</taxon>
        <taxon>Gnathifera</taxon>
        <taxon>Rotifera</taxon>
        <taxon>Eurotatoria</taxon>
        <taxon>Monogononta</taxon>
        <taxon>Pseudotrocha</taxon>
        <taxon>Ploima</taxon>
        <taxon>Brachionidae</taxon>
        <taxon>Brachionus</taxon>
    </lineage>
</organism>
<evidence type="ECO:0000256" key="5">
    <source>
        <dbReference type="ARBA" id="ARBA00022737"/>
    </source>
</evidence>
<dbReference type="Proteomes" id="UP000663879">
    <property type="component" value="Unassembled WGS sequence"/>
</dbReference>
<evidence type="ECO:0000256" key="2">
    <source>
        <dbReference type="ARBA" id="ARBA00022490"/>
    </source>
</evidence>
<feature type="repeat" description="WD" evidence="9">
    <location>
        <begin position="129"/>
        <end position="142"/>
    </location>
</feature>
<dbReference type="SUPFAM" id="SSF50978">
    <property type="entry name" value="WD40 repeat-like"/>
    <property type="match status" value="1"/>
</dbReference>
<dbReference type="InterPro" id="IPR001680">
    <property type="entry name" value="WD40_rpt"/>
</dbReference>
<dbReference type="Gene3D" id="2.130.10.10">
    <property type="entry name" value="YVTN repeat-like/Quinoprotein amine dehydrogenase"/>
    <property type="match status" value="1"/>
</dbReference>
<evidence type="ECO:0000313" key="11">
    <source>
        <dbReference type="Proteomes" id="UP000663879"/>
    </source>
</evidence>
<sequence length="355" mass="39305">MEKPQIILYAQKSLNYTLFDCKWIPYSAKFVVLGNHARGTGAIQVYELASGDVKLVKETEKLKAFKCGTFGASKVETRHLATGDFDGNLNIWDLERLEQPIYSVKAHKEIINAIDGVGGLGIGEGAPEIVTASRDGSVKVWDPRQKDVPVAIIEPAENETKRDAWAACFGHAYNSHERCVCSGYDNGDIKLFDLRNMCLKWETNVKNGVCCLEFDRKDIIMNKLLATTLESKINVYDMRTQNDAHGGFAKVTEKAHDSTVWLGKHLPQNREVFMTCGGGGSMYLWKYSYPPNRVAKDANGEEMGVPGTIQLLQNVGLSSQPISGFDWSPDKLGLAVSTSFDQTVRVIVCTKLNSI</sequence>
<comment type="subcellular location">
    <subcellularLocation>
        <location evidence="1">Cytoplasm</location>
    </subcellularLocation>
</comment>
<dbReference type="PROSITE" id="PS50082">
    <property type="entry name" value="WD_REPEATS_2"/>
    <property type="match status" value="1"/>
</dbReference>
<name>A0A813VJR9_9BILA</name>
<dbReference type="OrthoDB" id="10248252at2759"/>
<protein>
    <recommendedName>
        <fullName evidence="7">Dynein axonemal assembly factor 10</fullName>
    </recommendedName>
    <alternativeName>
        <fullName evidence="8">WD repeat-containing protein 92</fullName>
    </alternativeName>
</protein>
<evidence type="ECO:0000313" key="10">
    <source>
        <dbReference type="EMBL" id="CAF0841760.1"/>
    </source>
</evidence>
<reference evidence="10" key="1">
    <citation type="submission" date="2021-02" db="EMBL/GenBank/DDBJ databases">
        <authorList>
            <person name="Nowell W R."/>
        </authorList>
    </citation>
    <scope>NUCLEOTIDE SEQUENCE</scope>
    <source>
        <strain evidence="10">Ploen Becks lab</strain>
    </source>
</reference>
<dbReference type="AlphaFoldDB" id="A0A813VJR9"/>